<dbReference type="EMBL" id="JACXXH010000005">
    <property type="protein sequence ID" value="MBD3863733.1"/>
    <property type="molecule type" value="Genomic_DNA"/>
</dbReference>
<accession>A0ABR8LWI4</accession>
<sequence>MNLAKYSKAIKILAILPVLFGFSNIADFILPSKTINTFVVSKKESTGSKFGNTTLSIDFENNNDQFTDQIYNNLNVGDKVILTVSALHEETDAVTKISTNQTFKNNTSEIYARLLITLVMLFPLIYIFKKYSLSSKQCKIALVITLISLGGFFRLLTTLF</sequence>
<protein>
    <submittedName>
        <fullName evidence="2">Uncharacterized protein</fullName>
    </submittedName>
</protein>
<keyword evidence="1" id="KW-0472">Membrane</keyword>
<gene>
    <name evidence="2" type="ORF">IEG06_09740</name>
</gene>
<proteinExistence type="predicted"/>
<feature type="transmembrane region" description="Helical" evidence="1">
    <location>
        <begin position="140"/>
        <end position="157"/>
    </location>
</feature>
<evidence type="ECO:0000256" key="1">
    <source>
        <dbReference type="SAM" id="Phobius"/>
    </source>
</evidence>
<reference evidence="2 3" key="1">
    <citation type="submission" date="2020-09" db="EMBL/GenBank/DDBJ databases">
        <title>Bacillus nautilus sp. nov., Chryseoglobus crepusculi sp. nov, and Psychrobacter noctis sp. nov., isolated from deep-sea sponges from the equatorial Atlantic.</title>
        <authorList>
            <person name="Stennett H.L."/>
            <person name="Williams S.E."/>
        </authorList>
    </citation>
    <scope>NUCLEOTIDE SEQUENCE [LARGE SCALE GENOMIC DNA]</scope>
    <source>
        <strain evidence="2 3">28M-24</strain>
    </source>
</reference>
<keyword evidence="3" id="KW-1185">Reference proteome</keyword>
<dbReference type="RefSeq" id="WP_191099733.1">
    <property type="nucleotide sequence ID" value="NZ_JACXXF010000004.1"/>
</dbReference>
<keyword evidence="1" id="KW-1133">Transmembrane helix</keyword>
<dbReference type="Proteomes" id="UP000627521">
    <property type="component" value="Unassembled WGS sequence"/>
</dbReference>
<keyword evidence="1" id="KW-0812">Transmembrane</keyword>
<name>A0ABR8LWI4_9FLAO</name>
<organism evidence="2 3">
    <name type="scientific">Olleya marilimosa</name>
    <dbReference type="NCBI Taxonomy" id="272164"/>
    <lineage>
        <taxon>Bacteria</taxon>
        <taxon>Pseudomonadati</taxon>
        <taxon>Bacteroidota</taxon>
        <taxon>Flavobacteriia</taxon>
        <taxon>Flavobacteriales</taxon>
        <taxon>Flavobacteriaceae</taxon>
    </lineage>
</organism>
<evidence type="ECO:0000313" key="3">
    <source>
        <dbReference type="Proteomes" id="UP000627521"/>
    </source>
</evidence>
<feature type="transmembrane region" description="Helical" evidence="1">
    <location>
        <begin position="12"/>
        <end position="30"/>
    </location>
</feature>
<evidence type="ECO:0000313" key="2">
    <source>
        <dbReference type="EMBL" id="MBD3863733.1"/>
    </source>
</evidence>
<feature type="transmembrane region" description="Helical" evidence="1">
    <location>
        <begin position="110"/>
        <end position="128"/>
    </location>
</feature>
<comment type="caution">
    <text evidence="2">The sequence shown here is derived from an EMBL/GenBank/DDBJ whole genome shotgun (WGS) entry which is preliminary data.</text>
</comment>